<dbReference type="SUPFAM" id="SSF56672">
    <property type="entry name" value="DNA/RNA polymerases"/>
    <property type="match status" value="1"/>
</dbReference>
<feature type="compositionally biased region" description="Low complexity" evidence="1">
    <location>
        <begin position="1753"/>
        <end position="1763"/>
    </location>
</feature>
<feature type="compositionally biased region" description="Basic and acidic residues" evidence="1">
    <location>
        <begin position="1"/>
        <end position="14"/>
    </location>
</feature>
<accession>A0ABN9VNJ6</accession>
<keyword evidence="3" id="KW-1185">Reference proteome</keyword>
<sequence length="1805" mass="195425">MCRFREGGDRELKQRQPKWGPPLFETEMEQGSSNEEQYPHNVEVGCSVCAAQKQELEVPFVRQTAVRPDGTSYFTNAIHGEWVKIASLTTGQSVTVSYGYKASGGTSSSEAETRKSAQSRANDLKACFSTSLSASVGFGAQAEVGGTGVELGVGFSSTLGLKACGGEKTTQETSVAVGVTQLTSWGQSVTETQSFSLSVPSQLPPGVPEADTMQTLGVDVWQWEWTIVEGAHDNVPTKWYKSKADSRFVFSPVPTGATERRPCCMPGQEYGVLWYPYNCKTREGLLPGAEDAAHCQVGKPGSSAAAGWSAQAVVEWLGTLGTSQSQEYWQNVVFDRKLDGRAADSLLRFVDESPASYSAVRTVFGQIPTGDALLILRGLIELSTNGEGGRFVPRALLASAAARLGQWALSERGWATLEGTFGGAAECAVALQLLGSLRWGAAIQRRRGESLQARVALSPCTAAEHTAVAGQKPSVNAEADERLWCMVAPDGGVYPHELTVQALRIVVPNDMTDHRQLPNRGGANPAGLGAYGQDWGMTPAEFCLQMRIAMGRSLEDVIARGLTALPPAAGPEEEVQALAPASPRIGSGSGLLKIPSEWAVGRDKLPYASPSGWRCVASSDGDGNRVLGDVDFETFVITSGFGIGRRRSGPRMAKWVCEFVRENEVTFRSRHAKFKAETGLSSSDQDVSIHALCCRIMHLLLTFDQLSASELACAELVCRRLQMAEYWRRDRIHSTSRGDELLEDARLYPGTGEARGLICIAPSLLTFVADELHKESMVLKGRRKLKEERMASRGDANSGSGGGDHQGRLAGMQSTADRQKSEIDKLKKQLAGAPKGDARSRGRRGLAVDLWTCEVIAALNFLNGRVGGGGYGKLSAAQLADVDSLRDRVSAFGAPDIGPAAACRGSARQCADFLRDLFEAGMINFTSERKHALAPLFVAKRDGGGERRMALDARRVNRMFYDPDVAELPTAGSWQSLRLEADSSLYLGQCDIEAAFYRFLAPAGLSELMILPSIDRVALASVLPAGALDDTVSRNCSPCLKVLPMGWNWSLFFCQHTVEGMLGAVGFGDAKLVRDRKVIPDLATGPVSAAYVDGVAVIGTQYDEVVDQLSGIYGAFNDGGLKWKEMELPSQEQKFTGLIFDRDLGRISLGPAWMWKIRQALLCRASQPCASGSDLSSLVGHFNWASPLRRPLPCIFQSAYRFIQKVRVAAALVAFAYYDAKRPADAMVYCTGACTGDLDPRGSLFGGYGVTKREVEISTVIETARVRERWRYQVEGAINARDFAFANRDAPAEQQASFATVSSELVFPMGSRRNVTFGRRSRDENILRLEARAKAAGRLELARQKANRAKLRAAKFGGINCNPRCGLTFLQRRKVRAAAISGFDKHVASFLEWAEAPSLEAITADRLDVLLAGYLDKLLWGGELAGAGSRLLASVQCRLPRVPRPKHGGLPLARAALSGFRVHSRSAPMMPVGKPIVWAMIGTAALEGDFEWAGALALAWVGMIRLPSDLVDVTTETLVGPGRGAVPRWARLLYPIEGSTRSRTLLQDEGALLRGTAWRGGGGSFLRQLRRVAVCSELVEADISSIRGDQRRPPLPSFLEGKQLRSIQPCAASPAPVVRRLGRRCSRRGWQVPRASLYRAPWRDTEWGQLRNRRADRFETWLEVANQLKGNCDDQGKGGRRQGGDGGVGEAFVFELTEDAPDRWAWVTGKTRVFEGGAARAARFPERALNCRAGREAEHLRQSRAALLERSGPARPAAQCPPRAVRRDGGEPRSGLRGAGRRAQPRRGAGRTAGARAAGDGGGPQ</sequence>
<comment type="caution">
    <text evidence="2">The sequence shown here is derived from an EMBL/GenBank/DDBJ whole genome shotgun (WGS) entry which is preliminary data.</text>
</comment>
<name>A0ABN9VNJ6_9DINO</name>
<protein>
    <recommendedName>
        <fullName evidence="4">RNA-directed RNA polymerase</fullName>
    </recommendedName>
</protein>
<dbReference type="EMBL" id="CAUYUJ010017398">
    <property type="protein sequence ID" value="CAK0874488.1"/>
    <property type="molecule type" value="Genomic_DNA"/>
</dbReference>
<feature type="region of interest" description="Disordered" evidence="1">
    <location>
        <begin position="1"/>
        <end position="36"/>
    </location>
</feature>
<proteinExistence type="predicted"/>
<evidence type="ECO:0000313" key="2">
    <source>
        <dbReference type="EMBL" id="CAK0874488.1"/>
    </source>
</evidence>
<feature type="region of interest" description="Disordered" evidence="1">
    <location>
        <begin position="783"/>
        <end position="840"/>
    </location>
</feature>
<gene>
    <name evidence="2" type="ORF">PCOR1329_LOCUS59372</name>
</gene>
<feature type="compositionally biased region" description="Basic and acidic residues" evidence="1">
    <location>
        <begin position="817"/>
        <end position="827"/>
    </location>
</feature>
<feature type="region of interest" description="Disordered" evidence="1">
    <location>
        <begin position="1748"/>
        <end position="1805"/>
    </location>
</feature>
<reference evidence="2" key="1">
    <citation type="submission" date="2023-10" db="EMBL/GenBank/DDBJ databases">
        <authorList>
            <person name="Chen Y."/>
            <person name="Shah S."/>
            <person name="Dougan E. K."/>
            <person name="Thang M."/>
            <person name="Chan C."/>
        </authorList>
    </citation>
    <scope>NUCLEOTIDE SEQUENCE [LARGE SCALE GENOMIC DNA]</scope>
</reference>
<organism evidence="2 3">
    <name type="scientific">Prorocentrum cordatum</name>
    <dbReference type="NCBI Taxonomy" id="2364126"/>
    <lineage>
        <taxon>Eukaryota</taxon>
        <taxon>Sar</taxon>
        <taxon>Alveolata</taxon>
        <taxon>Dinophyceae</taxon>
        <taxon>Prorocentrales</taxon>
        <taxon>Prorocentraceae</taxon>
        <taxon>Prorocentrum</taxon>
    </lineage>
</organism>
<evidence type="ECO:0000256" key="1">
    <source>
        <dbReference type="SAM" id="MobiDB-lite"/>
    </source>
</evidence>
<feature type="compositionally biased region" description="Basic residues" evidence="1">
    <location>
        <begin position="1779"/>
        <end position="1789"/>
    </location>
</feature>
<dbReference type="Proteomes" id="UP001189429">
    <property type="component" value="Unassembled WGS sequence"/>
</dbReference>
<evidence type="ECO:0008006" key="4">
    <source>
        <dbReference type="Google" id="ProtNLM"/>
    </source>
</evidence>
<evidence type="ECO:0000313" key="3">
    <source>
        <dbReference type="Proteomes" id="UP001189429"/>
    </source>
</evidence>
<feature type="non-terminal residue" evidence="2">
    <location>
        <position position="1805"/>
    </location>
</feature>
<dbReference type="InterPro" id="IPR043502">
    <property type="entry name" value="DNA/RNA_pol_sf"/>
</dbReference>